<feature type="repeat" description="Solcar" evidence="10">
    <location>
        <begin position="180"/>
        <end position="264"/>
    </location>
</feature>
<dbReference type="PRINTS" id="PR00926">
    <property type="entry name" value="MITOCARRIER"/>
</dbReference>
<evidence type="ECO:0000256" key="5">
    <source>
        <dbReference type="ARBA" id="ARBA00022737"/>
    </source>
</evidence>
<dbReference type="InterPro" id="IPR018108">
    <property type="entry name" value="MCP_transmembrane"/>
</dbReference>
<dbReference type="OrthoDB" id="448427at2759"/>
<dbReference type="InterPro" id="IPR002067">
    <property type="entry name" value="MCP"/>
</dbReference>
<dbReference type="Pfam" id="PF00153">
    <property type="entry name" value="Mito_carr"/>
    <property type="match status" value="3"/>
</dbReference>
<evidence type="ECO:0000313" key="13">
    <source>
        <dbReference type="Proteomes" id="UP001165063"/>
    </source>
</evidence>
<evidence type="ECO:0000313" key="12">
    <source>
        <dbReference type="EMBL" id="GME70434.1"/>
    </source>
</evidence>
<dbReference type="AlphaFoldDB" id="A0A9W6WGK8"/>
<comment type="subcellular location">
    <subcellularLocation>
        <location evidence="1">Mitochondrion inner membrane</location>
        <topology evidence="1">Multi-pass membrane protein</topology>
    </subcellularLocation>
</comment>
<protein>
    <submittedName>
        <fullName evidence="12">Unnamed protein product</fullName>
    </submittedName>
</protein>
<dbReference type="EMBL" id="BSXU01009983">
    <property type="protein sequence ID" value="GME70434.1"/>
    <property type="molecule type" value="Genomic_DNA"/>
</dbReference>
<keyword evidence="3 11" id="KW-0813">Transport</keyword>
<dbReference type="Gene3D" id="1.50.40.10">
    <property type="entry name" value="Mitochondrial carrier domain"/>
    <property type="match status" value="1"/>
</dbReference>
<comment type="similarity">
    <text evidence="2 11">Belongs to the mitochondrial carrier (TC 2.A.29) family.</text>
</comment>
<comment type="caution">
    <text evidence="12">The sequence shown here is derived from an EMBL/GenBank/DDBJ whole genome shotgun (WGS) entry which is preliminary data.</text>
</comment>
<gene>
    <name evidence="12" type="ORF">Amon01_000917500</name>
</gene>
<name>A0A9W6WGK8_AMBMO</name>
<evidence type="ECO:0000256" key="1">
    <source>
        <dbReference type="ARBA" id="ARBA00004448"/>
    </source>
</evidence>
<evidence type="ECO:0000256" key="8">
    <source>
        <dbReference type="ARBA" id="ARBA00023128"/>
    </source>
</evidence>
<keyword evidence="4 10" id="KW-0812">Transmembrane</keyword>
<dbReference type="PANTHER" id="PTHR45618">
    <property type="entry name" value="MITOCHONDRIAL DICARBOXYLATE CARRIER-RELATED"/>
    <property type="match status" value="1"/>
</dbReference>
<dbReference type="InterPro" id="IPR023395">
    <property type="entry name" value="MCP_dom_sf"/>
</dbReference>
<organism evidence="12 13">
    <name type="scientific">Ambrosiozyma monospora</name>
    <name type="common">Yeast</name>
    <name type="synonym">Endomycopsis monosporus</name>
    <dbReference type="NCBI Taxonomy" id="43982"/>
    <lineage>
        <taxon>Eukaryota</taxon>
        <taxon>Fungi</taxon>
        <taxon>Dikarya</taxon>
        <taxon>Ascomycota</taxon>
        <taxon>Saccharomycotina</taxon>
        <taxon>Pichiomycetes</taxon>
        <taxon>Pichiales</taxon>
        <taxon>Pichiaceae</taxon>
        <taxon>Ambrosiozyma</taxon>
    </lineage>
</organism>
<evidence type="ECO:0000256" key="2">
    <source>
        <dbReference type="ARBA" id="ARBA00006375"/>
    </source>
</evidence>
<keyword evidence="9 10" id="KW-0472">Membrane</keyword>
<evidence type="ECO:0000256" key="6">
    <source>
        <dbReference type="ARBA" id="ARBA00022792"/>
    </source>
</evidence>
<keyword evidence="8" id="KW-0496">Mitochondrion</keyword>
<keyword evidence="6" id="KW-0999">Mitochondrion inner membrane</keyword>
<evidence type="ECO:0000256" key="10">
    <source>
        <dbReference type="PROSITE-ProRule" id="PRU00282"/>
    </source>
</evidence>
<evidence type="ECO:0000256" key="4">
    <source>
        <dbReference type="ARBA" id="ARBA00022692"/>
    </source>
</evidence>
<keyword evidence="7" id="KW-1133">Transmembrane helix</keyword>
<feature type="repeat" description="Solcar" evidence="10">
    <location>
        <begin position="79"/>
        <end position="170"/>
    </location>
</feature>
<dbReference type="SUPFAM" id="SSF103506">
    <property type="entry name" value="Mitochondrial carrier"/>
    <property type="match status" value="1"/>
</dbReference>
<sequence>MFACLFTHPLDLAKVRLQTAPKPGDNLIKVAVRLVKNEGVLAAYSGLSASLLRQATYSTARFGVYEELKERMSKDGVQPSGVKLLGASMFAGAVGGLIGNPSDIVNIRMQNDKTLPKEQQRNYKHAIDGLIKITKDEGVSALLKGLGPNLVRGVLMTASQVVSYDLFKSFLVKNFEFDPTTKTTHFTSSLFAGLVATTVCSPADVLKTRIMSSSGSNQSALGILMNAVKTEGVGFMFRGWTPAFIRLGPHTILTFIALEQLRKYRIGM</sequence>
<dbReference type="GO" id="GO:0055085">
    <property type="term" value="P:transmembrane transport"/>
    <property type="evidence" value="ECO:0007669"/>
    <property type="project" value="InterPro"/>
</dbReference>
<evidence type="ECO:0000256" key="3">
    <source>
        <dbReference type="ARBA" id="ARBA00022448"/>
    </source>
</evidence>
<dbReference type="PROSITE" id="PS50920">
    <property type="entry name" value="SOLCAR"/>
    <property type="match status" value="3"/>
</dbReference>
<evidence type="ECO:0000256" key="7">
    <source>
        <dbReference type="ARBA" id="ARBA00022989"/>
    </source>
</evidence>
<dbReference type="GO" id="GO:0005743">
    <property type="term" value="C:mitochondrial inner membrane"/>
    <property type="evidence" value="ECO:0007669"/>
    <property type="project" value="UniProtKB-SubCell"/>
</dbReference>
<reference evidence="12" key="1">
    <citation type="submission" date="2023-04" db="EMBL/GenBank/DDBJ databases">
        <title>Ambrosiozyma monospora NBRC 1965.</title>
        <authorList>
            <person name="Ichikawa N."/>
            <person name="Sato H."/>
            <person name="Tonouchi N."/>
        </authorList>
    </citation>
    <scope>NUCLEOTIDE SEQUENCE</scope>
    <source>
        <strain evidence="12">NBRC 1965</strain>
    </source>
</reference>
<dbReference type="InterPro" id="IPR050391">
    <property type="entry name" value="Mito_Metabolite_Transporter"/>
</dbReference>
<dbReference type="Proteomes" id="UP001165063">
    <property type="component" value="Unassembled WGS sequence"/>
</dbReference>
<feature type="repeat" description="Solcar" evidence="10">
    <location>
        <begin position="1"/>
        <end position="71"/>
    </location>
</feature>
<keyword evidence="5" id="KW-0677">Repeat</keyword>
<proteinExistence type="inferred from homology"/>
<accession>A0A9W6WGK8</accession>
<evidence type="ECO:0000256" key="9">
    <source>
        <dbReference type="ARBA" id="ARBA00023136"/>
    </source>
</evidence>
<evidence type="ECO:0000256" key="11">
    <source>
        <dbReference type="RuleBase" id="RU000488"/>
    </source>
</evidence>
<keyword evidence="13" id="KW-1185">Reference proteome</keyword>